<accession>A0ABX7V2I7</accession>
<dbReference type="EMBL" id="CP072425">
    <property type="protein sequence ID" value="QTL34051.1"/>
    <property type="molecule type" value="Genomic_DNA"/>
</dbReference>
<keyword evidence="2" id="KW-1185">Reference proteome</keyword>
<gene>
    <name evidence="1" type="ORF">J5X90_10730</name>
</gene>
<evidence type="ECO:0000313" key="1">
    <source>
        <dbReference type="EMBL" id="QTL34051.1"/>
    </source>
</evidence>
<dbReference type="Proteomes" id="UP000665025">
    <property type="component" value="Chromosome 1"/>
</dbReference>
<evidence type="ECO:0000313" key="2">
    <source>
        <dbReference type="Proteomes" id="UP000665025"/>
    </source>
</evidence>
<proteinExistence type="predicted"/>
<reference evidence="1 2" key="1">
    <citation type="submission" date="2021-03" db="EMBL/GenBank/DDBJ databases">
        <title>Complete Genome of Pseudoalteromonas viridis Strain BBR56, a new biocontrol bacterial candidate.</title>
        <authorList>
            <person name="Handayani D.P."/>
            <person name="Isnansetyo A."/>
            <person name="Istiqomah I."/>
            <person name="Jumina J."/>
        </authorList>
    </citation>
    <scope>NUCLEOTIDE SEQUENCE [LARGE SCALE GENOMIC DNA]</scope>
    <source>
        <strain evidence="1 2">BBR56</strain>
    </source>
</reference>
<protein>
    <submittedName>
        <fullName evidence="1">Uncharacterized protein</fullName>
    </submittedName>
</protein>
<name>A0ABX7V2I7_9GAMM</name>
<organism evidence="1 2">
    <name type="scientific">Pseudoalteromonas viridis</name>
    <dbReference type="NCBI Taxonomy" id="339617"/>
    <lineage>
        <taxon>Bacteria</taxon>
        <taxon>Pseudomonadati</taxon>
        <taxon>Pseudomonadota</taxon>
        <taxon>Gammaproteobacteria</taxon>
        <taxon>Alteromonadales</taxon>
        <taxon>Pseudoalteromonadaceae</taxon>
        <taxon>Pseudoalteromonas</taxon>
    </lineage>
</organism>
<dbReference type="RefSeq" id="WP_209051238.1">
    <property type="nucleotide sequence ID" value="NZ_CP072425.1"/>
</dbReference>
<sequence>MRKLVTEAAFTQGAIFNGLKVTDSLTSRGIVISARCDLERTKSRYVLCLPVFSLKQWIEYYGNDLIFSQKVKGLLSEIEKKSKGLNIDKNVLDTFPFESFKRMNGSNEELLKLVKCYKRKKCDFSISFMKKERDNLLDKVFDNRELSFFFLERIHDKGDLNPHIIDVSNPISIPTNVALDISRKINRRKYNECDLIKSYLDFDGDIIGIESTLLSPYVEFLLQKFSSYYSRIGVEDISSETKKDLKEFYNE</sequence>